<accession>A0A5C3N1E3</accession>
<proteinExistence type="predicted"/>
<keyword evidence="1" id="KW-1133">Transmembrane helix</keyword>
<gene>
    <name evidence="2" type="ORF">OE88DRAFT_1660195</name>
</gene>
<evidence type="ECO:0000313" key="3">
    <source>
        <dbReference type="Proteomes" id="UP000305948"/>
    </source>
</evidence>
<protein>
    <submittedName>
        <fullName evidence="2">Uncharacterized protein</fullName>
    </submittedName>
</protein>
<feature type="transmembrane region" description="Helical" evidence="1">
    <location>
        <begin position="24"/>
        <end position="45"/>
    </location>
</feature>
<name>A0A5C3N1E3_9AGAM</name>
<dbReference type="AlphaFoldDB" id="A0A5C3N1E3"/>
<reference evidence="2 3" key="1">
    <citation type="journal article" date="2019" name="Nat. Ecol. Evol.">
        <title>Megaphylogeny resolves global patterns of mushroom evolution.</title>
        <authorList>
            <person name="Varga T."/>
            <person name="Krizsan K."/>
            <person name="Foldi C."/>
            <person name="Dima B."/>
            <person name="Sanchez-Garcia M."/>
            <person name="Sanchez-Ramirez S."/>
            <person name="Szollosi G.J."/>
            <person name="Szarkandi J.G."/>
            <person name="Papp V."/>
            <person name="Albert L."/>
            <person name="Andreopoulos W."/>
            <person name="Angelini C."/>
            <person name="Antonin V."/>
            <person name="Barry K.W."/>
            <person name="Bougher N.L."/>
            <person name="Buchanan P."/>
            <person name="Buyck B."/>
            <person name="Bense V."/>
            <person name="Catcheside P."/>
            <person name="Chovatia M."/>
            <person name="Cooper J."/>
            <person name="Damon W."/>
            <person name="Desjardin D."/>
            <person name="Finy P."/>
            <person name="Geml J."/>
            <person name="Haridas S."/>
            <person name="Hughes K."/>
            <person name="Justo A."/>
            <person name="Karasinski D."/>
            <person name="Kautmanova I."/>
            <person name="Kiss B."/>
            <person name="Kocsube S."/>
            <person name="Kotiranta H."/>
            <person name="LaButti K.M."/>
            <person name="Lechner B.E."/>
            <person name="Liimatainen K."/>
            <person name="Lipzen A."/>
            <person name="Lukacs Z."/>
            <person name="Mihaltcheva S."/>
            <person name="Morgado L.N."/>
            <person name="Niskanen T."/>
            <person name="Noordeloos M.E."/>
            <person name="Ohm R.A."/>
            <person name="Ortiz-Santana B."/>
            <person name="Ovrebo C."/>
            <person name="Racz N."/>
            <person name="Riley R."/>
            <person name="Savchenko A."/>
            <person name="Shiryaev A."/>
            <person name="Soop K."/>
            <person name="Spirin V."/>
            <person name="Szebenyi C."/>
            <person name="Tomsovsky M."/>
            <person name="Tulloss R.E."/>
            <person name="Uehling J."/>
            <person name="Grigoriev I.V."/>
            <person name="Vagvolgyi C."/>
            <person name="Papp T."/>
            <person name="Martin F.M."/>
            <person name="Miettinen O."/>
            <person name="Hibbett D.S."/>
            <person name="Nagy L.G."/>
        </authorList>
    </citation>
    <scope>NUCLEOTIDE SEQUENCE [LARGE SCALE GENOMIC DNA]</scope>
    <source>
        <strain evidence="2 3">OMC1185</strain>
    </source>
</reference>
<evidence type="ECO:0000256" key="1">
    <source>
        <dbReference type="SAM" id="Phobius"/>
    </source>
</evidence>
<dbReference type="Proteomes" id="UP000305948">
    <property type="component" value="Unassembled WGS sequence"/>
</dbReference>
<sequence>MLAGILAINGRARALRCKLRVFSGMLMSSLVALTVRHFSLWLLVIMESISHSMQHLPSDNTS</sequence>
<organism evidence="2 3">
    <name type="scientific">Heliocybe sulcata</name>
    <dbReference type="NCBI Taxonomy" id="5364"/>
    <lineage>
        <taxon>Eukaryota</taxon>
        <taxon>Fungi</taxon>
        <taxon>Dikarya</taxon>
        <taxon>Basidiomycota</taxon>
        <taxon>Agaricomycotina</taxon>
        <taxon>Agaricomycetes</taxon>
        <taxon>Gloeophyllales</taxon>
        <taxon>Gloeophyllaceae</taxon>
        <taxon>Heliocybe</taxon>
    </lineage>
</organism>
<evidence type="ECO:0000313" key="2">
    <source>
        <dbReference type="EMBL" id="TFK51003.1"/>
    </source>
</evidence>
<keyword evidence="1" id="KW-0472">Membrane</keyword>
<keyword evidence="1" id="KW-0812">Transmembrane</keyword>
<keyword evidence="3" id="KW-1185">Reference proteome</keyword>
<dbReference type="EMBL" id="ML213512">
    <property type="protein sequence ID" value="TFK51003.1"/>
    <property type="molecule type" value="Genomic_DNA"/>
</dbReference>